<dbReference type="GeneID" id="93670540"/>
<dbReference type="InterPro" id="IPR016181">
    <property type="entry name" value="Acyl_CoA_acyltransferase"/>
</dbReference>
<dbReference type="EMBL" id="SCHC01000003">
    <property type="protein sequence ID" value="TBW75993.1"/>
    <property type="molecule type" value="Genomic_DNA"/>
</dbReference>
<dbReference type="InterPro" id="IPR051908">
    <property type="entry name" value="Ribosomal_N-acetyltransferase"/>
</dbReference>
<evidence type="ECO:0000313" key="6">
    <source>
        <dbReference type="Proteomes" id="UP000538955"/>
    </source>
</evidence>
<keyword evidence="6" id="KW-1185">Reference proteome</keyword>
<evidence type="ECO:0000313" key="5">
    <source>
        <dbReference type="Proteomes" id="UP000291949"/>
    </source>
</evidence>
<reference evidence="6 7" key="2">
    <citation type="submission" date="2020-04" db="EMBL/GenBank/DDBJ databases">
        <title>The Epidemiology and Molecular Characteristics of Linezolid-Resistant Staphylococcus capitis in Huashan Hospital, Shanghai.</title>
        <authorList>
            <person name="Ding L."/>
            <person name="Li P."/>
            <person name="Yang Y."/>
            <person name="Lin D."/>
            <person name="Xu X."/>
        </authorList>
    </citation>
    <scope>NUCLEOTIDE SEQUENCE [LARGE SCALE GENOMIC DNA]</scope>
    <source>
        <strain evidence="3 7">12-86</strain>
        <strain evidence="2 6">17-84</strain>
    </source>
</reference>
<dbReference type="InterPro" id="IPR000182">
    <property type="entry name" value="GNAT_dom"/>
</dbReference>
<accession>A0A7X9WHW9</accession>
<name>A0A7X9WHW9_STACP</name>
<gene>
    <name evidence="4" type="ORF">EQ811_09090</name>
    <name evidence="3" type="ORF">HHM13_11705</name>
    <name evidence="2" type="ORF">HHM24_11785</name>
</gene>
<dbReference type="Pfam" id="PF13302">
    <property type="entry name" value="Acetyltransf_3"/>
    <property type="match status" value="1"/>
</dbReference>
<dbReference type="PANTHER" id="PTHR43441">
    <property type="entry name" value="RIBOSOMAL-PROTEIN-SERINE ACETYLTRANSFERASE"/>
    <property type="match status" value="1"/>
</dbReference>
<evidence type="ECO:0000259" key="1">
    <source>
        <dbReference type="PROSITE" id="PS51186"/>
    </source>
</evidence>
<keyword evidence="3" id="KW-0808">Transferase</keyword>
<evidence type="ECO:0000313" key="4">
    <source>
        <dbReference type="EMBL" id="TBW75993.1"/>
    </source>
</evidence>
<dbReference type="Gene3D" id="3.40.630.30">
    <property type="match status" value="1"/>
</dbReference>
<dbReference type="Proteomes" id="UP000291949">
    <property type="component" value="Unassembled WGS sequence"/>
</dbReference>
<dbReference type="SUPFAM" id="SSF55729">
    <property type="entry name" value="Acyl-CoA N-acyltransferases (Nat)"/>
    <property type="match status" value="1"/>
</dbReference>
<proteinExistence type="predicted"/>
<feature type="domain" description="N-acetyltransferase" evidence="1">
    <location>
        <begin position="33"/>
        <end position="190"/>
    </location>
</feature>
<evidence type="ECO:0000313" key="2">
    <source>
        <dbReference type="EMBL" id="NMK55394.1"/>
    </source>
</evidence>
<protein>
    <submittedName>
        <fullName evidence="3 4">N-acetyltransferase</fullName>
    </submittedName>
</protein>
<evidence type="ECO:0000313" key="7">
    <source>
        <dbReference type="Proteomes" id="UP000550736"/>
    </source>
</evidence>
<dbReference type="GO" id="GO:0008999">
    <property type="term" value="F:protein-N-terminal-alanine acetyltransferase activity"/>
    <property type="evidence" value="ECO:0007669"/>
    <property type="project" value="TreeGrafter"/>
</dbReference>
<dbReference type="PANTHER" id="PTHR43441:SF2">
    <property type="entry name" value="FAMILY ACETYLTRANSFERASE, PUTATIVE (AFU_ORTHOLOGUE AFUA_7G00850)-RELATED"/>
    <property type="match status" value="1"/>
</dbReference>
<evidence type="ECO:0000313" key="3">
    <source>
        <dbReference type="EMBL" id="NMK98723.1"/>
    </source>
</evidence>
<comment type="caution">
    <text evidence="3">The sequence shown here is derived from an EMBL/GenBank/DDBJ whole genome shotgun (WGS) entry which is preliminary data.</text>
</comment>
<dbReference type="Proteomes" id="UP000538955">
    <property type="component" value="Unassembled WGS sequence"/>
</dbReference>
<sequence length="227" mass="27302">MRINQFNQPIGDEVSHNYQFQFPKKEQLDGRYSSLVKLNESHIDDLFQVLGKEDSRPSWTYLFENPILHKEEFNKYIQRLIHKEDSVFYAIIDRNQQRALGYVSLMRINQNHGSIEIGNVHYSNQLKRTRVATEIQFLLAQYVFEGLGYRRYEWKCDHLNEPSKKAAQRLGFTFEGVFRQAVIYKNRNRDTAWFSMIDKEWPQIKKRYEIWLKPQNFDEKGNQVNKL</sequence>
<dbReference type="EMBL" id="JABBLX010000055">
    <property type="protein sequence ID" value="NMK98723.1"/>
    <property type="molecule type" value="Genomic_DNA"/>
</dbReference>
<dbReference type="RefSeq" id="WP_030061263.1">
    <property type="nucleotide sequence ID" value="NZ_AP014956.1"/>
</dbReference>
<dbReference type="PROSITE" id="PS51186">
    <property type="entry name" value="GNAT"/>
    <property type="match status" value="1"/>
</dbReference>
<dbReference type="AlphaFoldDB" id="A0A7X9WHW9"/>
<dbReference type="FunFam" id="3.40.630.30:FF:000047">
    <property type="entry name" value="Acetyltransferase, GNAT family"/>
    <property type="match status" value="1"/>
</dbReference>
<dbReference type="EMBL" id="JABBMI010000091">
    <property type="protein sequence ID" value="NMK55394.1"/>
    <property type="molecule type" value="Genomic_DNA"/>
</dbReference>
<organism evidence="3 7">
    <name type="scientific">Staphylococcus capitis</name>
    <dbReference type="NCBI Taxonomy" id="29388"/>
    <lineage>
        <taxon>Bacteria</taxon>
        <taxon>Bacillati</taxon>
        <taxon>Bacillota</taxon>
        <taxon>Bacilli</taxon>
        <taxon>Bacillales</taxon>
        <taxon>Staphylococcaceae</taxon>
        <taxon>Staphylococcus</taxon>
    </lineage>
</organism>
<dbReference type="Proteomes" id="UP000550736">
    <property type="component" value="Unassembled WGS sequence"/>
</dbReference>
<reference evidence="4 5" key="1">
    <citation type="journal article" date="2019" name="Sci. Transl. Med.">
        <title>Quorum sensing between bacterial species on the skin protects against epidermal injury in atopic dermatitis.</title>
        <authorList>
            <person name="Williams M.R."/>
        </authorList>
    </citation>
    <scope>NUCLEOTIDE SEQUENCE [LARGE SCALE GENOMIC DNA]</scope>
    <source>
        <strain evidence="4 5">H8</strain>
    </source>
</reference>
<dbReference type="GO" id="GO:1990189">
    <property type="term" value="F:protein N-terminal-serine acetyltransferase activity"/>
    <property type="evidence" value="ECO:0007669"/>
    <property type="project" value="TreeGrafter"/>
</dbReference>